<protein>
    <submittedName>
        <fullName evidence="4">Cytochrome bc complex cytochrome b subunit</fullName>
    </submittedName>
</protein>
<keyword evidence="5" id="KW-1185">Reference proteome</keyword>
<evidence type="ECO:0000313" key="4">
    <source>
        <dbReference type="EMBL" id="MBE9028598.1"/>
    </source>
</evidence>
<comment type="caution">
    <text evidence="4">The sequence shown here is derived from an EMBL/GenBank/DDBJ whole genome shotgun (WGS) entry which is preliminary data.</text>
</comment>
<dbReference type="SUPFAM" id="SSF81342">
    <property type="entry name" value="Transmembrane di-heme cytochromes"/>
    <property type="match status" value="1"/>
</dbReference>
<feature type="transmembrane region" description="Helical" evidence="2">
    <location>
        <begin position="74"/>
        <end position="93"/>
    </location>
</feature>
<dbReference type="PANTHER" id="PTHR19271:SF16">
    <property type="entry name" value="CYTOCHROME B"/>
    <property type="match status" value="1"/>
</dbReference>
<evidence type="ECO:0000256" key="1">
    <source>
        <dbReference type="ARBA" id="ARBA00022531"/>
    </source>
</evidence>
<dbReference type="GO" id="GO:0016491">
    <property type="term" value="F:oxidoreductase activity"/>
    <property type="evidence" value="ECO:0007669"/>
    <property type="project" value="InterPro"/>
</dbReference>
<feature type="transmembrane region" description="Helical" evidence="2">
    <location>
        <begin position="100"/>
        <end position="124"/>
    </location>
</feature>
<dbReference type="GO" id="GO:0016020">
    <property type="term" value="C:membrane"/>
    <property type="evidence" value="ECO:0007669"/>
    <property type="project" value="InterPro"/>
</dbReference>
<dbReference type="InterPro" id="IPR027387">
    <property type="entry name" value="Cytb/b6-like_sf"/>
</dbReference>
<dbReference type="InterPro" id="IPR016174">
    <property type="entry name" value="Di-haem_cyt_TM"/>
</dbReference>
<evidence type="ECO:0000313" key="5">
    <source>
        <dbReference type="Proteomes" id="UP000625316"/>
    </source>
</evidence>
<name>A0A928VIX7_9CYAN</name>
<dbReference type="RefSeq" id="WP_264323423.1">
    <property type="nucleotide sequence ID" value="NZ_JADEXQ010000005.1"/>
</dbReference>
<dbReference type="InterPro" id="IPR005797">
    <property type="entry name" value="Cyt_b/b6_N"/>
</dbReference>
<keyword evidence="1" id="KW-0602">Photosynthesis</keyword>
<sequence length="202" mass="22106">MTTFQVSVPKLTGALRRLSTVLAIALLTLTLTAAVTGLLIAYYYQPGAGVAYDSLKVISQDVNYGWLVRRLHDLAGNALIILSLVQIVVMFLGERLRRSWLGAWFTGLFLTLTAMGLSWTAIILDWSQVGYWRMKVELGQVASIPLIGPTLAEVLTGGSLGTLTVAHMYAIHSYVLSLAALGLSIAHLVSLIYQERDMNRQI</sequence>
<dbReference type="EMBL" id="JADEXQ010000005">
    <property type="protein sequence ID" value="MBE9028598.1"/>
    <property type="molecule type" value="Genomic_DNA"/>
</dbReference>
<feature type="transmembrane region" description="Helical" evidence="2">
    <location>
        <begin position="171"/>
        <end position="193"/>
    </location>
</feature>
<evidence type="ECO:0000259" key="3">
    <source>
        <dbReference type="PROSITE" id="PS51002"/>
    </source>
</evidence>
<dbReference type="AlphaFoldDB" id="A0A928VIX7"/>
<keyword evidence="2" id="KW-1133">Transmembrane helix</keyword>
<reference evidence="4" key="1">
    <citation type="submission" date="2020-10" db="EMBL/GenBank/DDBJ databases">
        <authorList>
            <person name="Castelo-Branco R."/>
            <person name="Eusebio N."/>
            <person name="Adriana R."/>
            <person name="Vieira A."/>
            <person name="Brugerolle De Fraissinette N."/>
            <person name="Rezende De Castro R."/>
            <person name="Schneider M.P."/>
            <person name="Vasconcelos V."/>
            <person name="Leao P.N."/>
        </authorList>
    </citation>
    <scope>NUCLEOTIDE SEQUENCE</scope>
    <source>
        <strain evidence="4">LEGE 11480</strain>
    </source>
</reference>
<keyword evidence="2" id="KW-0472">Membrane</keyword>
<feature type="domain" description="Cytochrome b/b6 N-terminal region profile" evidence="3">
    <location>
        <begin position="1"/>
        <end position="200"/>
    </location>
</feature>
<dbReference type="PROSITE" id="PS51002">
    <property type="entry name" value="CYTB_NTER"/>
    <property type="match status" value="1"/>
</dbReference>
<proteinExistence type="predicted"/>
<dbReference type="Proteomes" id="UP000625316">
    <property type="component" value="Unassembled WGS sequence"/>
</dbReference>
<dbReference type="Gene3D" id="1.20.810.10">
    <property type="entry name" value="Cytochrome Bc1 Complex, Chain C"/>
    <property type="match status" value="1"/>
</dbReference>
<keyword evidence="2" id="KW-0812">Transmembrane</keyword>
<organism evidence="4 5">
    <name type="scientific">Romeriopsis navalis LEGE 11480</name>
    <dbReference type="NCBI Taxonomy" id="2777977"/>
    <lineage>
        <taxon>Bacteria</taxon>
        <taxon>Bacillati</taxon>
        <taxon>Cyanobacteriota</taxon>
        <taxon>Cyanophyceae</taxon>
        <taxon>Leptolyngbyales</taxon>
        <taxon>Leptolyngbyaceae</taxon>
        <taxon>Romeriopsis</taxon>
        <taxon>Romeriopsis navalis</taxon>
    </lineage>
</organism>
<dbReference type="GO" id="GO:0022904">
    <property type="term" value="P:respiratory electron transport chain"/>
    <property type="evidence" value="ECO:0007669"/>
    <property type="project" value="InterPro"/>
</dbReference>
<gene>
    <name evidence="4" type="ORF">IQ266_02355</name>
</gene>
<dbReference type="Pfam" id="PF00033">
    <property type="entry name" value="Cytochrome_B"/>
    <property type="match status" value="1"/>
</dbReference>
<evidence type="ECO:0000256" key="2">
    <source>
        <dbReference type="SAM" id="Phobius"/>
    </source>
</evidence>
<feature type="transmembrane region" description="Helical" evidence="2">
    <location>
        <begin position="21"/>
        <end position="44"/>
    </location>
</feature>
<dbReference type="GO" id="GO:0009055">
    <property type="term" value="F:electron transfer activity"/>
    <property type="evidence" value="ECO:0007669"/>
    <property type="project" value="InterPro"/>
</dbReference>
<dbReference type="PANTHER" id="PTHR19271">
    <property type="entry name" value="CYTOCHROME B"/>
    <property type="match status" value="1"/>
</dbReference>
<dbReference type="GO" id="GO:0015979">
    <property type="term" value="P:photosynthesis"/>
    <property type="evidence" value="ECO:0007669"/>
    <property type="project" value="UniProtKB-KW"/>
</dbReference>
<accession>A0A928VIX7</accession>